<evidence type="ECO:0000256" key="4">
    <source>
        <dbReference type="ARBA" id="ARBA00023136"/>
    </source>
</evidence>
<evidence type="ECO:0000256" key="2">
    <source>
        <dbReference type="ARBA" id="ARBA00022692"/>
    </source>
</evidence>
<accession>A0A1B6FM16</accession>
<keyword evidence="4 5" id="KW-0472">Membrane</keyword>
<dbReference type="PANTHER" id="PTHR48021:SF47">
    <property type="entry name" value="GH17672P"/>
    <property type="match status" value="1"/>
</dbReference>
<feature type="transmembrane region" description="Helical" evidence="5">
    <location>
        <begin position="89"/>
        <end position="112"/>
    </location>
</feature>
<dbReference type="AlphaFoldDB" id="A0A1B6FM16"/>
<dbReference type="GO" id="GO:0016020">
    <property type="term" value="C:membrane"/>
    <property type="evidence" value="ECO:0007669"/>
    <property type="project" value="UniProtKB-SubCell"/>
</dbReference>
<dbReference type="InterPro" id="IPR050549">
    <property type="entry name" value="MFS_Trehalose_Transporter"/>
</dbReference>
<dbReference type="Pfam" id="PF00083">
    <property type="entry name" value="Sugar_tr"/>
    <property type="match status" value="1"/>
</dbReference>
<comment type="subcellular location">
    <subcellularLocation>
        <location evidence="1">Membrane</location>
    </subcellularLocation>
</comment>
<keyword evidence="2 5" id="KW-0812">Transmembrane</keyword>
<name>A0A1B6FM16_9HEMI</name>
<gene>
    <name evidence="6" type="ORF">g.4396</name>
</gene>
<dbReference type="GO" id="GO:0022857">
    <property type="term" value="F:transmembrane transporter activity"/>
    <property type="evidence" value="ECO:0007669"/>
    <property type="project" value="InterPro"/>
</dbReference>
<dbReference type="SUPFAM" id="SSF103473">
    <property type="entry name" value="MFS general substrate transporter"/>
    <property type="match status" value="1"/>
</dbReference>
<keyword evidence="3 5" id="KW-1133">Transmembrane helix</keyword>
<evidence type="ECO:0008006" key="7">
    <source>
        <dbReference type="Google" id="ProtNLM"/>
    </source>
</evidence>
<evidence type="ECO:0000256" key="3">
    <source>
        <dbReference type="ARBA" id="ARBA00022989"/>
    </source>
</evidence>
<dbReference type="InterPro" id="IPR005828">
    <property type="entry name" value="MFS_sugar_transport-like"/>
</dbReference>
<evidence type="ECO:0000256" key="5">
    <source>
        <dbReference type="SAM" id="Phobius"/>
    </source>
</evidence>
<evidence type="ECO:0000313" key="6">
    <source>
        <dbReference type="EMBL" id="JAS51246.1"/>
    </source>
</evidence>
<protein>
    <recommendedName>
        <fullName evidence="7">Major facilitator superfamily (MFS) profile domain-containing protein</fullName>
    </recommendedName>
</protein>
<sequence length="143" mass="15965">LSRYIFQGGLGVFFFLKNHGFNVDLLNWLPLVSVVLYVFAIISAFPIPWALSGELFPGNIKPKATTIIAANSAFMGFLTSKQFSNFSQLLGFDFLFLGFASFCCLSMIFVMATVQDTSGMSFIEIQEMLNGHKKKKVLLVQEQ</sequence>
<evidence type="ECO:0000256" key="1">
    <source>
        <dbReference type="ARBA" id="ARBA00004370"/>
    </source>
</evidence>
<dbReference type="InterPro" id="IPR036259">
    <property type="entry name" value="MFS_trans_sf"/>
</dbReference>
<feature type="transmembrane region" description="Helical" evidence="5">
    <location>
        <begin position="28"/>
        <end position="52"/>
    </location>
</feature>
<organism evidence="6">
    <name type="scientific">Cuerna arida</name>
    <dbReference type="NCBI Taxonomy" id="1464854"/>
    <lineage>
        <taxon>Eukaryota</taxon>
        <taxon>Metazoa</taxon>
        <taxon>Ecdysozoa</taxon>
        <taxon>Arthropoda</taxon>
        <taxon>Hexapoda</taxon>
        <taxon>Insecta</taxon>
        <taxon>Pterygota</taxon>
        <taxon>Neoptera</taxon>
        <taxon>Paraneoptera</taxon>
        <taxon>Hemiptera</taxon>
        <taxon>Auchenorrhyncha</taxon>
        <taxon>Membracoidea</taxon>
        <taxon>Cicadellidae</taxon>
        <taxon>Cicadellinae</taxon>
        <taxon>Proconiini</taxon>
        <taxon>Cuerna</taxon>
    </lineage>
</organism>
<proteinExistence type="predicted"/>
<dbReference type="PANTHER" id="PTHR48021">
    <property type="match status" value="1"/>
</dbReference>
<dbReference type="EMBL" id="GECZ01018523">
    <property type="protein sequence ID" value="JAS51246.1"/>
    <property type="molecule type" value="Transcribed_RNA"/>
</dbReference>
<reference evidence="6" key="1">
    <citation type="submission" date="2015-11" db="EMBL/GenBank/DDBJ databases">
        <title>De novo transcriptome assembly of four potential Pierce s Disease insect vectors from Arizona vineyards.</title>
        <authorList>
            <person name="Tassone E.E."/>
        </authorList>
    </citation>
    <scope>NUCLEOTIDE SEQUENCE</scope>
</reference>
<feature type="non-terminal residue" evidence="6">
    <location>
        <position position="1"/>
    </location>
</feature>
<dbReference type="Gene3D" id="1.20.1250.20">
    <property type="entry name" value="MFS general substrate transporter like domains"/>
    <property type="match status" value="1"/>
</dbReference>